<proteinExistence type="predicted"/>
<dbReference type="Proteomes" id="UP000448199">
    <property type="component" value="Unassembled WGS sequence"/>
</dbReference>
<keyword evidence="4" id="KW-1185">Reference proteome</keyword>
<evidence type="ECO:0000313" key="3">
    <source>
        <dbReference type="EMBL" id="MXO46815.1"/>
    </source>
</evidence>
<keyword evidence="2" id="KW-0732">Signal</keyword>
<reference evidence="3 4" key="1">
    <citation type="submission" date="2019-12" db="EMBL/GenBank/DDBJ databases">
        <title>Genomic-based taxomic classification of the family Erythrobacteraceae.</title>
        <authorList>
            <person name="Xu L."/>
        </authorList>
    </citation>
    <scope>NUCLEOTIDE SEQUENCE [LARGE SCALE GENOMIC DNA]</scope>
    <source>
        <strain evidence="3 4">DSM 17792</strain>
    </source>
</reference>
<evidence type="ECO:0000256" key="1">
    <source>
        <dbReference type="SAM" id="MobiDB-lite"/>
    </source>
</evidence>
<sequence>MKSFVTAGLALSALPCALSAQDYSADNENRDTSFKRCVSATTLVPPFNNTPGALEQSRVAATTVESIRHRRGEAAYRVCNTSALAPEISQVQGIDEKPLTDEEMRKLDPQGTPAD</sequence>
<comment type="caution">
    <text evidence="3">The sequence shown here is derived from an EMBL/GenBank/DDBJ whole genome shotgun (WGS) entry which is preliminary data.</text>
</comment>
<evidence type="ECO:0000313" key="4">
    <source>
        <dbReference type="Proteomes" id="UP000448199"/>
    </source>
</evidence>
<organism evidence="3 4">
    <name type="scientific">Qipengyuania vulgaris</name>
    <dbReference type="NCBI Taxonomy" id="291985"/>
    <lineage>
        <taxon>Bacteria</taxon>
        <taxon>Pseudomonadati</taxon>
        <taxon>Pseudomonadota</taxon>
        <taxon>Alphaproteobacteria</taxon>
        <taxon>Sphingomonadales</taxon>
        <taxon>Erythrobacteraceae</taxon>
        <taxon>Qipengyuania</taxon>
    </lineage>
</organism>
<dbReference type="EMBL" id="WTYC01000001">
    <property type="protein sequence ID" value="MXO46815.1"/>
    <property type="molecule type" value="Genomic_DNA"/>
</dbReference>
<feature type="region of interest" description="Disordered" evidence="1">
    <location>
        <begin position="92"/>
        <end position="115"/>
    </location>
</feature>
<feature type="compositionally biased region" description="Basic and acidic residues" evidence="1">
    <location>
        <begin position="94"/>
        <end position="108"/>
    </location>
</feature>
<accession>A0A844XKV4</accession>
<dbReference type="OrthoDB" id="7410936at2"/>
<feature type="chain" id="PRO_5032295211" evidence="2">
    <location>
        <begin position="21"/>
        <end position="115"/>
    </location>
</feature>
<evidence type="ECO:0000256" key="2">
    <source>
        <dbReference type="SAM" id="SignalP"/>
    </source>
</evidence>
<dbReference type="RefSeq" id="WP_160726442.1">
    <property type="nucleotide sequence ID" value="NZ_WTYC01000001.1"/>
</dbReference>
<dbReference type="AlphaFoldDB" id="A0A844XKV4"/>
<protein>
    <submittedName>
        <fullName evidence="3">Uncharacterized protein</fullName>
    </submittedName>
</protein>
<feature type="signal peptide" evidence="2">
    <location>
        <begin position="1"/>
        <end position="20"/>
    </location>
</feature>
<name>A0A844XKV4_9SPHN</name>
<gene>
    <name evidence="3" type="ORF">GRI69_00865</name>
</gene>